<dbReference type="GO" id="GO:0030288">
    <property type="term" value="C:outer membrane-bounded periplasmic space"/>
    <property type="evidence" value="ECO:0007669"/>
    <property type="project" value="TreeGrafter"/>
</dbReference>
<gene>
    <name evidence="5" type="ORF">COMA2_100047</name>
</gene>
<evidence type="ECO:0000313" key="6">
    <source>
        <dbReference type="Proteomes" id="UP000198736"/>
    </source>
</evidence>
<feature type="compositionally biased region" description="Polar residues" evidence="2">
    <location>
        <begin position="90"/>
        <end position="104"/>
    </location>
</feature>
<dbReference type="STRING" id="1742973.COMA2_100047"/>
<feature type="chain" id="PRO_5006623752" description="Organic solvent tolerance-like N-terminal domain-containing protein" evidence="3">
    <location>
        <begin position="21"/>
        <end position="203"/>
    </location>
</feature>
<feature type="region of interest" description="Disordered" evidence="2">
    <location>
        <begin position="89"/>
        <end position="124"/>
    </location>
</feature>
<accession>A0A0S4L682</accession>
<evidence type="ECO:0000259" key="4">
    <source>
        <dbReference type="Pfam" id="PF03968"/>
    </source>
</evidence>
<dbReference type="Proteomes" id="UP000198736">
    <property type="component" value="Unassembled WGS sequence"/>
</dbReference>
<dbReference type="OrthoDB" id="9782597at2"/>
<dbReference type="GO" id="GO:0015920">
    <property type="term" value="P:lipopolysaccharide transport"/>
    <property type="evidence" value="ECO:0007669"/>
    <property type="project" value="TreeGrafter"/>
</dbReference>
<dbReference type="EMBL" id="CZPZ01000002">
    <property type="protein sequence ID" value="CUS32297.1"/>
    <property type="molecule type" value="Genomic_DNA"/>
</dbReference>
<evidence type="ECO:0000256" key="1">
    <source>
        <dbReference type="ARBA" id="ARBA00022729"/>
    </source>
</evidence>
<proteinExistence type="predicted"/>
<dbReference type="AlphaFoldDB" id="A0A0S4L682"/>
<sequence length="203" mass="22312">MCMWIWLLLLSALCIGSTSAAPSTESVKQTRSAEASSVSTTITSKKMTVRNQDSQAIFEDTVVLTRGPLIVHSDKMVVLFTSRNREISLPSETGANHQESVRNSSARKEHSPVSPMSNRSIQRIEATGDPHRVKIEYENGNATCHKAVYFVDGEKIVLTGDPVAWERGTRVSGKQITIFMAEERSVVEGGSHVRIEGEEPSQP</sequence>
<keyword evidence="1 3" id="KW-0732">Signal</keyword>
<dbReference type="GO" id="GO:0017089">
    <property type="term" value="F:glycolipid transfer activity"/>
    <property type="evidence" value="ECO:0007669"/>
    <property type="project" value="TreeGrafter"/>
</dbReference>
<feature type="signal peptide" evidence="3">
    <location>
        <begin position="1"/>
        <end position="20"/>
    </location>
</feature>
<feature type="domain" description="Organic solvent tolerance-like N-terminal" evidence="4">
    <location>
        <begin position="41"/>
        <end position="183"/>
    </location>
</feature>
<name>A0A0S4L682_9BACT</name>
<dbReference type="Pfam" id="PF03968">
    <property type="entry name" value="LptD_N"/>
    <property type="match status" value="1"/>
</dbReference>
<dbReference type="InterPro" id="IPR052037">
    <property type="entry name" value="LPS_export_LptA"/>
</dbReference>
<dbReference type="InterPro" id="IPR005653">
    <property type="entry name" value="OstA-like_N"/>
</dbReference>
<dbReference type="PANTHER" id="PTHR36504">
    <property type="entry name" value="LIPOPOLYSACCHARIDE EXPORT SYSTEM PROTEIN LPTA"/>
    <property type="match status" value="1"/>
</dbReference>
<dbReference type="PANTHER" id="PTHR36504:SF1">
    <property type="entry name" value="LIPOPOLYSACCHARIDE EXPORT SYSTEM PROTEIN LPTA"/>
    <property type="match status" value="1"/>
</dbReference>
<evidence type="ECO:0000256" key="2">
    <source>
        <dbReference type="SAM" id="MobiDB-lite"/>
    </source>
</evidence>
<evidence type="ECO:0000313" key="5">
    <source>
        <dbReference type="EMBL" id="CUS32297.1"/>
    </source>
</evidence>
<evidence type="ECO:0000256" key="3">
    <source>
        <dbReference type="SAM" id="SignalP"/>
    </source>
</evidence>
<dbReference type="GO" id="GO:0009279">
    <property type="term" value="C:cell outer membrane"/>
    <property type="evidence" value="ECO:0007669"/>
    <property type="project" value="TreeGrafter"/>
</dbReference>
<organism evidence="5 6">
    <name type="scientific">Candidatus Nitrospira nitrificans</name>
    <dbReference type="NCBI Taxonomy" id="1742973"/>
    <lineage>
        <taxon>Bacteria</taxon>
        <taxon>Pseudomonadati</taxon>
        <taxon>Nitrospirota</taxon>
        <taxon>Nitrospiria</taxon>
        <taxon>Nitrospirales</taxon>
        <taxon>Nitrospiraceae</taxon>
        <taxon>Nitrospira</taxon>
    </lineage>
</organism>
<reference evidence="6" key="1">
    <citation type="submission" date="2015-10" db="EMBL/GenBank/DDBJ databases">
        <authorList>
            <person name="Luecker S."/>
            <person name="Luecker S."/>
        </authorList>
    </citation>
    <scope>NUCLEOTIDE SEQUENCE [LARGE SCALE GENOMIC DNA]</scope>
</reference>
<keyword evidence="6" id="KW-1185">Reference proteome</keyword>
<protein>
    <recommendedName>
        <fullName evidence="4">Organic solvent tolerance-like N-terminal domain-containing protein</fullName>
    </recommendedName>
</protein>
<dbReference type="Gene3D" id="2.60.450.10">
    <property type="entry name" value="Lipopolysaccharide (LPS) transport protein A like domain"/>
    <property type="match status" value="1"/>
</dbReference>